<dbReference type="EMBL" id="JBHSFP010000014">
    <property type="protein sequence ID" value="MFC4533212.1"/>
    <property type="molecule type" value="Genomic_DNA"/>
</dbReference>
<protein>
    <submittedName>
        <fullName evidence="2">Class I SAM-dependent methyltransferase</fullName>
        <ecNumber evidence="2">2.1.1.222</ecNumber>
        <ecNumber evidence="2">2.1.1.64</ecNumber>
    </submittedName>
</protein>
<organism evidence="2 3">
    <name type="scientific">Sphaerisporangium dianthi</name>
    <dbReference type="NCBI Taxonomy" id="1436120"/>
    <lineage>
        <taxon>Bacteria</taxon>
        <taxon>Bacillati</taxon>
        <taxon>Actinomycetota</taxon>
        <taxon>Actinomycetes</taxon>
        <taxon>Streptosporangiales</taxon>
        <taxon>Streptosporangiaceae</taxon>
        <taxon>Sphaerisporangium</taxon>
    </lineage>
</organism>
<comment type="caution">
    <text evidence="2">The sequence shown here is derived from an EMBL/GenBank/DDBJ whole genome shotgun (WGS) entry which is preliminary data.</text>
</comment>
<dbReference type="Gene3D" id="3.40.50.150">
    <property type="entry name" value="Vaccinia Virus protein VP39"/>
    <property type="match status" value="1"/>
</dbReference>
<keyword evidence="3" id="KW-1185">Reference proteome</keyword>
<feature type="region of interest" description="Disordered" evidence="1">
    <location>
        <begin position="27"/>
        <end position="48"/>
    </location>
</feature>
<dbReference type="RefSeq" id="WP_380842416.1">
    <property type="nucleotide sequence ID" value="NZ_JBHSFP010000014.1"/>
</dbReference>
<keyword evidence="2" id="KW-0808">Transferase</keyword>
<accession>A0ABV9CK41</accession>
<reference evidence="3" key="1">
    <citation type="journal article" date="2019" name="Int. J. Syst. Evol. Microbiol.">
        <title>The Global Catalogue of Microorganisms (GCM) 10K type strain sequencing project: providing services to taxonomists for standard genome sequencing and annotation.</title>
        <authorList>
            <consortium name="The Broad Institute Genomics Platform"/>
            <consortium name="The Broad Institute Genome Sequencing Center for Infectious Disease"/>
            <person name="Wu L."/>
            <person name="Ma J."/>
        </authorList>
    </citation>
    <scope>NUCLEOTIDE SEQUENCE [LARGE SCALE GENOMIC DNA]</scope>
    <source>
        <strain evidence="3">CGMCC 4.7132</strain>
    </source>
</reference>
<keyword evidence="2" id="KW-0489">Methyltransferase</keyword>
<dbReference type="GO" id="GO:0032259">
    <property type="term" value="P:methylation"/>
    <property type="evidence" value="ECO:0007669"/>
    <property type="project" value="UniProtKB-KW"/>
</dbReference>
<dbReference type="SUPFAM" id="SSF53335">
    <property type="entry name" value="S-adenosyl-L-methionine-dependent methyltransferases"/>
    <property type="match status" value="1"/>
</dbReference>
<dbReference type="InterPro" id="IPR029063">
    <property type="entry name" value="SAM-dependent_MTases_sf"/>
</dbReference>
<evidence type="ECO:0000256" key="1">
    <source>
        <dbReference type="SAM" id="MobiDB-lite"/>
    </source>
</evidence>
<dbReference type="EC" id="2.1.1.64" evidence="2"/>
<dbReference type="EC" id="2.1.1.222" evidence="2"/>
<dbReference type="Proteomes" id="UP001596004">
    <property type="component" value="Unassembled WGS sequence"/>
</dbReference>
<proteinExistence type="predicted"/>
<evidence type="ECO:0000313" key="3">
    <source>
        <dbReference type="Proteomes" id="UP001596004"/>
    </source>
</evidence>
<evidence type="ECO:0000313" key="2">
    <source>
        <dbReference type="EMBL" id="MFC4533212.1"/>
    </source>
</evidence>
<sequence length="277" mass="30675">MIGRKNLPEDYRKWNERWGAPFGHAAGRRLMTGGHPTQDVRAAQANPGGPDFGPFAFQPASHTRIYEYPWAYLTAELDTPKRLLDIGGGASGFQFVAAMEGHDVVNVDPTARSDYNDWSDPGYILLTPNRHKVLNDTFGTSVQLVAERIQDAGLEPGGFDRIFCLSVLEHLDAAETLEIIDHCVKLLKPGGMLLLTVDLFLDIKPFGVLDRNVWGINQNVHSLVERSGLELVAGDPRELLGFPEFDFDRVVELLPELLISKVYPVMTQTAALRKPAG</sequence>
<dbReference type="Pfam" id="PF13489">
    <property type="entry name" value="Methyltransf_23"/>
    <property type="match status" value="1"/>
</dbReference>
<gene>
    <name evidence="2" type="ORF">ACFO60_20765</name>
</gene>
<dbReference type="GO" id="GO:0061542">
    <property type="term" value="F:3-demethylubiquinol 3-O-methyltransferase activity"/>
    <property type="evidence" value="ECO:0007669"/>
    <property type="project" value="UniProtKB-EC"/>
</dbReference>
<name>A0ABV9CK41_9ACTN</name>
<dbReference type="GO" id="GO:0102208">
    <property type="term" value="F:2-polyprenyl-6-hydroxyphenol methylase activity"/>
    <property type="evidence" value="ECO:0007669"/>
    <property type="project" value="UniProtKB-EC"/>
</dbReference>
<dbReference type="CDD" id="cd02440">
    <property type="entry name" value="AdoMet_MTases"/>
    <property type="match status" value="1"/>
</dbReference>